<keyword evidence="2" id="KW-1185">Reference proteome</keyword>
<organism evidence="1 2">
    <name type="scientific">Butyricimonas faecalis</name>
    <dbReference type="NCBI Taxonomy" id="2093856"/>
    <lineage>
        <taxon>Bacteria</taxon>
        <taxon>Pseudomonadati</taxon>
        <taxon>Bacteroidota</taxon>
        <taxon>Bacteroidia</taxon>
        <taxon>Bacteroidales</taxon>
        <taxon>Odoribacteraceae</taxon>
        <taxon>Butyricimonas</taxon>
    </lineage>
</organism>
<accession>A0A3S9VT47</accession>
<evidence type="ECO:0000313" key="1">
    <source>
        <dbReference type="EMBL" id="AZS29746.1"/>
    </source>
</evidence>
<sequence>MFLDENGELIYRALGHMEAKDFINVGQCALTEMKCKDNYSYLLEQYSIEWRKPHFLRNFLQVSLDRGFYLADLMKRYWTSQKIGVINSCGVGEILKEGKTISMDVDSFMADVNARNRKAEENVPEFFKKYPAEPITSKTDFCVGISNMVAEGLLKEMSEQIIFQVKEYALQMKSRELFDYALKLWEQLSGAQQMDERDVMELEFLQATDNRKDYLKRANQFLDRIMGTLSRERLLEKGNEEIAVFEKYGIVDDWKERIREMYCDQYFNYVESIGRQCMQFSKNKKKLYSELIRWAEYAMQLKPNGERAKNFQKDIQIWGGKK</sequence>
<protein>
    <submittedName>
        <fullName evidence="1">Uncharacterized protein</fullName>
    </submittedName>
</protein>
<dbReference type="KEGG" id="buy:D8S85_09425"/>
<reference evidence="1 2" key="1">
    <citation type="submission" date="2018-10" db="EMBL/GenBank/DDBJ databases">
        <title>Butyricimonas faecalis sp. nov., isolated from human faeces and emended description of the genus Butyricimonas.</title>
        <authorList>
            <person name="Le Roy T."/>
            <person name="Van der Smissen P."/>
            <person name="Paquot A."/>
            <person name="Delzenne N."/>
            <person name="Muccioli G."/>
            <person name="Collet J.-F."/>
            <person name="Cani P.D."/>
        </authorList>
    </citation>
    <scope>NUCLEOTIDE SEQUENCE [LARGE SCALE GENOMIC DNA]</scope>
    <source>
        <strain evidence="1 2">H184</strain>
    </source>
</reference>
<dbReference type="AlphaFoldDB" id="A0A3S9VT47"/>
<dbReference type="EMBL" id="CP032819">
    <property type="protein sequence ID" value="AZS29746.1"/>
    <property type="molecule type" value="Genomic_DNA"/>
</dbReference>
<name>A0A3S9VT47_9BACT</name>
<proteinExistence type="predicted"/>
<evidence type="ECO:0000313" key="2">
    <source>
        <dbReference type="Proteomes" id="UP000270673"/>
    </source>
</evidence>
<dbReference type="Proteomes" id="UP000270673">
    <property type="component" value="Chromosome"/>
</dbReference>
<gene>
    <name evidence="1" type="ORF">D8S85_09425</name>
</gene>